<evidence type="ECO:0000256" key="1">
    <source>
        <dbReference type="ARBA" id="ARBA00006484"/>
    </source>
</evidence>
<dbReference type="PANTHER" id="PTHR24321">
    <property type="entry name" value="DEHYDROGENASES, SHORT CHAIN"/>
    <property type="match status" value="1"/>
</dbReference>
<protein>
    <submittedName>
        <fullName evidence="3">Glucose 1-dehydrogenase</fullName>
        <ecNumber evidence="3">1.1.1.47</ecNumber>
    </submittedName>
</protein>
<evidence type="ECO:0000256" key="2">
    <source>
        <dbReference type="ARBA" id="ARBA00023002"/>
    </source>
</evidence>
<dbReference type="RefSeq" id="WP_311340803.1">
    <property type="nucleotide sequence ID" value="NZ_JAVRHS010000005.1"/>
</dbReference>
<evidence type="ECO:0000313" key="4">
    <source>
        <dbReference type="Proteomes" id="UP001259803"/>
    </source>
</evidence>
<dbReference type="InterPro" id="IPR020904">
    <property type="entry name" value="Sc_DH/Rdtase_CS"/>
</dbReference>
<dbReference type="EC" id="1.1.1.47" evidence="3"/>
<dbReference type="InterPro" id="IPR002347">
    <property type="entry name" value="SDR_fam"/>
</dbReference>
<comment type="caution">
    <text evidence="3">The sequence shown here is derived from an EMBL/GenBank/DDBJ whole genome shotgun (WGS) entry which is preliminary data.</text>
</comment>
<dbReference type="PROSITE" id="PS00061">
    <property type="entry name" value="ADH_SHORT"/>
    <property type="match status" value="1"/>
</dbReference>
<dbReference type="EMBL" id="JAVRHS010000005">
    <property type="protein sequence ID" value="MDT0576088.1"/>
    <property type="molecule type" value="Genomic_DNA"/>
</dbReference>
<dbReference type="PANTHER" id="PTHR24321:SF8">
    <property type="entry name" value="ESTRADIOL 17-BETA-DEHYDROGENASE 8-RELATED"/>
    <property type="match status" value="1"/>
</dbReference>
<dbReference type="CDD" id="cd05233">
    <property type="entry name" value="SDR_c"/>
    <property type="match status" value="1"/>
</dbReference>
<sequence>MTGRQLPQTEERIAMAQEFAGRNVFVTGAGSGIGRVTAQAFAAEGAKLFLTDRDQAAVDETAAMISSAGGSAHAAMLDVTDAAAVADCLQDMLKRMGGIDVAFNNAGVTLENVGTPWGSLEAYARTMQVNADGVVNCMRHQLEHMAEAGRGAIVNTASIAGMSGMGGAGYCGSKHAVVGLTRSAAIAFAARNVRVNCICPGAILTPMVTETRKNPQAAAMIDQMHPMGRSGTPEEVANAVLFLASDKASFITGHPLAVDGGVLAR</sequence>
<dbReference type="Pfam" id="PF13561">
    <property type="entry name" value="adh_short_C2"/>
    <property type="match status" value="1"/>
</dbReference>
<dbReference type="GO" id="GO:0047936">
    <property type="term" value="F:glucose 1-dehydrogenase [NAD(P)+] activity"/>
    <property type="evidence" value="ECO:0007669"/>
    <property type="project" value="UniProtKB-EC"/>
</dbReference>
<dbReference type="Proteomes" id="UP001259803">
    <property type="component" value="Unassembled WGS sequence"/>
</dbReference>
<keyword evidence="4" id="KW-1185">Reference proteome</keyword>
<comment type="similarity">
    <text evidence="1">Belongs to the short-chain dehydrogenases/reductases (SDR) family.</text>
</comment>
<dbReference type="InterPro" id="IPR036291">
    <property type="entry name" value="NAD(P)-bd_dom_sf"/>
</dbReference>
<dbReference type="PRINTS" id="PR00081">
    <property type="entry name" value="GDHRDH"/>
</dbReference>
<organism evidence="3 4">
    <name type="scientific">Croceicoccus esteveae</name>
    <dbReference type="NCBI Taxonomy" id="3075597"/>
    <lineage>
        <taxon>Bacteria</taxon>
        <taxon>Pseudomonadati</taxon>
        <taxon>Pseudomonadota</taxon>
        <taxon>Alphaproteobacteria</taxon>
        <taxon>Sphingomonadales</taxon>
        <taxon>Erythrobacteraceae</taxon>
        <taxon>Croceicoccus</taxon>
    </lineage>
</organism>
<dbReference type="NCBIfam" id="NF005559">
    <property type="entry name" value="PRK07231.1"/>
    <property type="match status" value="1"/>
</dbReference>
<dbReference type="Gene3D" id="3.40.50.720">
    <property type="entry name" value="NAD(P)-binding Rossmann-like Domain"/>
    <property type="match status" value="1"/>
</dbReference>
<gene>
    <name evidence="3" type="ORF">RM533_07795</name>
</gene>
<dbReference type="PRINTS" id="PR00080">
    <property type="entry name" value="SDRFAMILY"/>
</dbReference>
<keyword evidence="2 3" id="KW-0560">Oxidoreductase</keyword>
<accession>A0ABU2ZHK4</accession>
<evidence type="ECO:0000313" key="3">
    <source>
        <dbReference type="EMBL" id="MDT0576088.1"/>
    </source>
</evidence>
<reference evidence="3 4" key="1">
    <citation type="submission" date="2023-09" db="EMBL/GenBank/DDBJ databases">
        <authorList>
            <person name="Rey-Velasco X."/>
        </authorList>
    </citation>
    <scope>NUCLEOTIDE SEQUENCE [LARGE SCALE GENOMIC DNA]</scope>
    <source>
        <strain evidence="3 4">F390</strain>
    </source>
</reference>
<proteinExistence type="inferred from homology"/>
<dbReference type="SUPFAM" id="SSF51735">
    <property type="entry name" value="NAD(P)-binding Rossmann-fold domains"/>
    <property type="match status" value="1"/>
</dbReference>
<name>A0ABU2ZHK4_9SPHN</name>